<dbReference type="Pfam" id="PF05658">
    <property type="entry name" value="YadA_head"/>
    <property type="match status" value="5"/>
</dbReference>
<dbReference type="InterPro" id="IPR011049">
    <property type="entry name" value="Serralysin-like_metalloprot_C"/>
</dbReference>
<dbReference type="InterPro" id="IPR008640">
    <property type="entry name" value="Adhesin_Head_dom"/>
</dbReference>
<proteinExistence type="predicted"/>
<feature type="domain" description="Trimeric autotransporter adhesin YadA-like stalk" evidence="2">
    <location>
        <begin position="257"/>
        <end position="286"/>
    </location>
</feature>
<dbReference type="InterPro" id="IPR008635">
    <property type="entry name" value="Coiled_stalk_dom"/>
</dbReference>
<evidence type="ECO:0000259" key="2">
    <source>
        <dbReference type="Pfam" id="PF05662"/>
    </source>
</evidence>
<reference evidence="3 4" key="1">
    <citation type="submission" date="2017-12" db="EMBL/GenBank/DDBJ databases">
        <title>Genome sequence of the active heterotrophic nitrifier-denitrifier, Cupriavidus pauculus UM1.</title>
        <authorList>
            <person name="Putonti C."/>
            <person name="Castignetti D."/>
        </authorList>
    </citation>
    <scope>NUCLEOTIDE SEQUENCE [LARGE SCALE GENOMIC DNA]</scope>
    <source>
        <strain evidence="3 4">UM1</strain>
    </source>
</reference>
<feature type="domain" description="Trimeric autotransporter adhesin YadA-like stalk" evidence="2">
    <location>
        <begin position="444"/>
        <end position="465"/>
    </location>
</feature>
<dbReference type="Pfam" id="PF05662">
    <property type="entry name" value="YadA_stalk"/>
    <property type="match status" value="5"/>
</dbReference>
<feature type="domain" description="Trimeric autotransporter adhesin YadA-like stalk" evidence="2">
    <location>
        <begin position="188"/>
        <end position="229"/>
    </location>
</feature>
<feature type="domain" description="Trimeric autotransporter adhesin YadA-like head" evidence="1">
    <location>
        <begin position="116"/>
        <end position="129"/>
    </location>
</feature>
<gene>
    <name evidence="3" type="ORF">CYJ10_01285</name>
</gene>
<feature type="domain" description="Trimeric autotransporter adhesin YadA-like stalk" evidence="2">
    <location>
        <begin position="3"/>
        <end position="37"/>
    </location>
</feature>
<dbReference type="Proteomes" id="UP000234341">
    <property type="component" value="Unassembled WGS sequence"/>
</dbReference>
<dbReference type="GO" id="GO:0019867">
    <property type="term" value="C:outer membrane"/>
    <property type="evidence" value="ECO:0007669"/>
    <property type="project" value="InterPro"/>
</dbReference>
<dbReference type="Gene3D" id="2.150.10.10">
    <property type="entry name" value="Serralysin-like metalloprotease, C-terminal"/>
    <property type="match status" value="3"/>
</dbReference>
<comment type="caution">
    <text evidence="3">The sequence shown here is derived from an EMBL/GenBank/DDBJ whole genome shotgun (WGS) entry which is preliminary data.</text>
</comment>
<accession>A0A2N5CID5</accession>
<evidence type="ECO:0000313" key="4">
    <source>
        <dbReference type="Proteomes" id="UP000234341"/>
    </source>
</evidence>
<name>A0A2N5CID5_9BURK</name>
<dbReference type="AlphaFoldDB" id="A0A2N5CID5"/>
<evidence type="ECO:0000313" key="3">
    <source>
        <dbReference type="EMBL" id="PLQ01971.1"/>
    </source>
</evidence>
<feature type="domain" description="Trimeric autotransporter adhesin YadA-like head" evidence="1">
    <location>
        <begin position="400"/>
        <end position="422"/>
    </location>
</feature>
<dbReference type="Gene3D" id="1.20.5.170">
    <property type="match status" value="2"/>
</dbReference>
<feature type="domain" description="Trimeric autotransporter adhesin YadA-like head" evidence="1">
    <location>
        <begin position="358"/>
        <end position="384"/>
    </location>
</feature>
<feature type="domain" description="Trimeric autotransporter adhesin YadA-like head" evidence="1">
    <location>
        <begin position="147"/>
        <end position="170"/>
    </location>
</feature>
<feature type="domain" description="Trimeric autotransporter adhesin YadA-like stalk" evidence="2">
    <location>
        <begin position="50"/>
        <end position="86"/>
    </location>
</feature>
<feature type="domain" description="Trimeric autotransporter adhesin YadA-like head" evidence="1">
    <location>
        <begin position="311"/>
        <end position="337"/>
    </location>
</feature>
<sequence length="487" mass="47373">MKGELDSDAATVGQLKDAGLNLNAAGEVSNAFVAYDDATLGCVTLSNTVVTNLALGELTEASQDAVTGAQLFAVSQELGEAITALGQIHTAMDEITTGDAGVMYFHVDSTAADAGASGTNALAIGPNAWPISTGAAAVGDATVVSATAGLALGAGANVSGSYSVAIGQGSLADRPNTVWVGSSAARRRIVNVEAGVAGVAESDAVTVGQLRAAGLDVNVAGNVRNAFLAYDDSSKARATLDNTLVTGLRAADLSQLSTDAVVGGQLFETNAKVTKNTQDIAGLAQTVAGISTGDADLKYVQVKSTGSEATANGNNAIAIGPQALAKGGGSIVVGDGATMASTGSGIVLGRSARVESGAGGEGAIAVGNAAYVSANSAVVIGASASASKTDNVAIGGVAAASGTTTVAIGANAVASATNGVALDAKSACDRAKSVSVGSASLQRQIINVAAGTSSTDAVNVGQLTTMLAERDALLASLQERLAALESA</sequence>
<evidence type="ECO:0000259" key="1">
    <source>
        <dbReference type="Pfam" id="PF05658"/>
    </source>
</evidence>
<dbReference type="SUPFAM" id="SSF101967">
    <property type="entry name" value="Adhesin YadA, collagen-binding domain"/>
    <property type="match status" value="2"/>
</dbReference>
<protein>
    <submittedName>
        <fullName evidence="3">Uncharacterized protein</fullName>
    </submittedName>
</protein>
<dbReference type="EMBL" id="PJRP01000001">
    <property type="protein sequence ID" value="PLQ01971.1"/>
    <property type="molecule type" value="Genomic_DNA"/>
</dbReference>
<organism evidence="3 4">
    <name type="scientific">Cupriavidus pauculus</name>
    <dbReference type="NCBI Taxonomy" id="82633"/>
    <lineage>
        <taxon>Bacteria</taxon>
        <taxon>Pseudomonadati</taxon>
        <taxon>Pseudomonadota</taxon>
        <taxon>Betaproteobacteria</taxon>
        <taxon>Burkholderiales</taxon>
        <taxon>Burkholderiaceae</taxon>
        <taxon>Cupriavidus</taxon>
    </lineage>
</organism>